<evidence type="ECO:0000313" key="2">
    <source>
        <dbReference type="Proteomes" id="UP001358193"/>
    </source>
</evidence>
<dbReference type="Proteomes" id="UP001358193">
    <property type="component" value="Segment"/>
</dbReference>
<protein>
    <recommendedName>
        <fullName evidence="3">Helix-turn-helix domain-containing protein</fullName>
    </recommendedName>
</protein>
<evidence type="ECO:0000313" key="1">
    <source>
        <dbReference type="EMBL" id="WQJ53736.1"/>
    </source>
</evidence>
<organism evidence="1 2">
    <name type="scientific">phage Lak_Megaphage_Sonny</name>
    <dbReference type="NCBI Taxonomy" id="3109229"/>
    <lineage>
        <taxon>Viruses</taxon>
        <taxon>Duplodnaviria</taxon>
        <taxon>Heunggongvirae</taxon>
        <taxon>Uroviricota</taxon>
        <taxon>Caudoviricetes</taxon>
        <taxon>Caudoviricetes code 15 clade</taxon>
    </lineage>
</organism>
<keyword evidence="2" id="KW-1185">Reference proteome</keyword>
<proteinExistence type="predicted"/>
<dbReference type="EMBL" id="OR769223">
    <property type="protein sequence ID" value="WQJ53736.1"/>
    <property type="molecule type" value="Genomic_DNA"/>
</dbReference>
<accession>A0ABZ0Z3L1</accession>
<evidence type="ECO:0008006" key="3">
    <source>
        <dbReference type="Google" id="ProtNLM"/>
    </source>
</evidence>
<sequence>MKYVTAKEIKDMYHISGTTLKRWREDGNIRFKKISDKKILYLIKEECDPLHFDKMQTVGFSSIEQTQDYINNVKEQYLTINPDGIKRFYDDTYENVDDPFNKTNGEYDLIGKILNNEICAIVLTQDIIKYNNYTKLIYILKTAVMKKIHIYIYNDNDKSFKIYTNMDMNNDLINYPKTEYNEGNKINKSHLYTIKNGLGGSYYVHSEQIIKLNKISWANWEKNNNVSDPLNKVLSEVNYIMSQNENIVTYPLSCMLSDLKYILNLTNDDTNALNEYFDMILKRGKSANKIMLEK</sequence>
<name>A0ABZ0Z3L1_9CAUD</name>
<reference evidence="1 2" key="1">
    <citation type="submission" date="2023-11" db="EMBL/GenBank/DDBJ databases">
        <authorList>
            <person name="Cook R."/>
            <person name="Crisci M."/>
            <person name="Pye H."/>
            <person name="Adriaenssens E."/>
            <person name="Santini J."/>
        </authorList>
    </citation>
    <scope>NUCLEOTIDE SEQUENCE [LARGE SCALE GENOMIC DNA]</scope>
    <source>
        <strain evidence="1">Lak_Megaphage_Sonny</strain>
    </source>
</reference>